<organism evidence="1 2">
    <name type="scientific">Cryoendolithus antarcticus</name>
    <dbReference type="NCBI Taxonomy" id="1507870"/>
    <lineage>
        <taxon>Eukaryota</taxon>
        <taxon>Fungi</taxon>
        <taxon>Dikarya</taxon>
        <taxon>Ascomycota</taxon>
        <taxon>Pezizomycotina</taxon>
        <taxon>Dothideomycetes</taxon>
        <taxon>Dothideomycetidae</taxon>
        <taxon>Cladosporiales</taxon>
        <taxon>Cladosporiaceae</taxon>
        <taxon>Cryoendolithus</taxon>
    </lineage>
</organism>
<evidence type="ECO:0000313" key="1">
    <source>
        <dbReference type="EMBL" id="OQO14722.1"/>
    </source>
</evidence>
<accession>A0A1V8TU68</accession>
<keyword evidence="2" id="KW-1185">Reference proteome</keyword>
<name>A0A1V8TU68_9PEZI</name>
<dbReference type="AlphaFoldDB" id="A0A1V8TU68"/>
<reference evidence="2" key="1">
    <citation type="submission" date="2017-03" db="EMBL/GenBank/DDBJ databases">
        <title>Genomes of endolithic fungi from Antarctica.</title>
        <authorList>
            <person name="Coleine C."/>
            <person name="Masonjones S."/>
            <person name="Stajich J.E."/>
        </authorList>
    </citation>
    <scope>NUCLEOTIDE SEQUENCE [LARGE SCALE GENOMIC DNA]</scope>
    <source>
        <strain evidence="2">CCFEE 5527</strain>
    </source>
</reference>
<protein>
    <submittedName>
        <fullName evidence="1">Uncharacterized protein</fullName>
    </submittedName>
</protein>
<evidence type="ECO:0000313" key="2">
    <source>
        <dbReference type="Proteomes" id="UP000192596"/>
    </source>
</evidence>
<dbReference type="EMBL" id="NAJO01000001">
    <property type="protein sequence ID" value="OQO14722.1"/>
    <property type="molecule type" value="Genomic_DNA"/>
</dbReference>
<proteinExistence type="predicted"/>
<comment type="caution">
    <text evidence="1">The sequence shown here is derived from an EMBL/GenBank/DDBJ whole genome shotgun (WGS) entry which is preliminary data.</text>
</comment>
<dbReference type="Proteomes" id="UP000192596">
    <property type="component" value="Unassembled WGS sequence"/>
</dbReference>
<gene>
    <name evidence="1" type="ORF">B0A48_00103</name>
</gene>
<dbReference type="InParanoid" id="A0A1V8TU68"/>
<sequence length="250" mass="28603">MTVATANTDSTFDAPLDRLQILVITSPWSSDRTSAAARVLGIPELLENILIISAELLEAELVADEYGSSHFALSPRDMCWLFRAQTVSKTFARTIPESRPLQKAMSRTYRPVRTDRLSIRDRDTIGLNPLFFRRYLQSKFHAKPRIDYDRQAYIGPRLRFMERDMKKFAAWVQATKCESWASTKCTSSPCDMYVEVFPWIEHARPSTVKLAGRFRIEDPTIGEVGARIAQMYEIAHPRTMMWADPSTTTS</sequence>